<evidence type="ECO:0000313" key="1">
    <source>
        <dbReference type="EMBL" id="WVY91502.1"/>
    </source>
</evidence>
<protein>
    <submittedName>
        <fullName evidence="1">Uncharacterized protein</fullName>
    </submittedName>
</protein>
<name>A0AAQ3MI44_VIGMU</name>
<gene>
    <name evidence="1" type="ORF">V8G54_037016</name>
</gene>
<evidence type="ECO:0000313" key="2">
    <source>
        <dbReference type="Proteomes" id="UP001374535"/>
    </source>
</evidence>
<reference evidence="1 2" key="1">
    <citation type="journal article" date="2023" name="Life. Sci Alliance">
        <title>Evolutionary insights into 3D genome organization and epigenetic landscape of Vigna mungo.</title>
        <authorList>
            <person name="Junaid A."/>
            <person name="Singh B."/>
            <person name="Bhatia S."/>
        </authorList>
    </citation>
    <scope>NUCLEOTIDE SEQUENCE [LARGE SCALE GENOMIC DNA]</scope>
    <source>
        <strain evidence="1">Urdbean</strain>
    </source>
</reference>
<proteinExistence type="predicted"/>
<dbReference type="AlphaFoldDB" id="A0AAQ3MI44"/>
<keyword evidence="2" id="KW-1185">Reference proteome</keyword>
<sequence length="133" mass="15518">MPFVRFRLLEIFRWLLLRTIVKELSNQRKSRNVEQYRSAHELGVDVEGEGNEEVIGDTYEEAADEEPADEEEGVPLQHPLGFINIADEDDDEVNSHVEPLFVEPLITFVGDPRTTVDLDRLYYFVTRKDIVRR</sequence>
<accession>A0AAQ3MI44</accession>
<dbReference type="EMBL" id="CP144690">
    <property type="protein sequence ID" value="WVY91502.1"/>
    <property type="molecule type" value="Genomic_DNA"/>
</dbReference>
<dbReference type="Proteomes" id="UP001374535">
    <property type="component" value="Chromosome 11"/>
</dbReference>
<organism evidence="1 2">
    <name type="scientific">Vigna mungo</name>
    <name type="common">Black gram</name>
    <name type="synonym">Phaseolus mungo</name>
    <dbReference type="NCBI Taxonomy" id="3915"/>
    <lineage>
        <taxon>Eukaryota</taxon>
        <taxon>Viridiplantae</taxon>
        <taxon>Streptophyta</taxon>
        <taxon>Embryophyta</taxon>
        <taxon>Tracheophyta</taxon>
        <taxon>Spermatophyta</taxon>
        <taxon>Magnoliopsida</taxon>
        <taxon>eudicotyledons</taxon>
        <taxon>Gunneridae</taxon>
        <taxon>Pentapetalae</taxon>
        <taxon>rosids</taxon>
        <taxon>fabids</taxon>
        <taxon>Fabales</taxon>
        <taxon>Fabaceae</taxon>
        <taxon>Papilionoideae</taxon>
        <taxon>50 kb inversion clade</taxon>
        <taxon>NPAAA clade</taxon>
        <taxon>indigoferoid/millettioid clade</taxon>
        <taxon>Phaseoleae</taxon>
        <taxon>Vigna</taxon>
    </lineage>
</organism>